<comment type="caution">
    <text evidence="3">The sequence shown here is derived from an EMBL/GenBank/DDBJ whole genome shotgun (WGS) entry which is preliminary data.</text>
</comment>
<name>A0A6N9UT56_9ACTN</name>
<feature type="coiled-coil region" evidence="1">
    <location>
        <begin position="384"/>
        <end position="411"/>
    </location>
</feature>
<dbReference type="AlphaFoldDB" id="A0A6N9UT56"/>
<feature type="region of interest" description="Disordered" evidence="2">
    <location>
        <begin position="1"/>
        <end position="22"/>
    </location>
</feature>
<evidence type="ECO:0000256" key="2">
    <source>
        <dbReference type="SAM" id="MobiDB-lite"/>
    </source>
</evidence>
<sequence length="667" mass="68701">MASTLANRAAQAAEVARDAANSAAEHALKAAAAADEAADNAGKAIEYAKRSTEYANAAVEAANTAANTVKEAQKVEQAAREAETKRIADDTELGVEEARLRAQAESDDIRRAEQQRTQADATTSEIKDLIAAAEAALKSGDTATAVAKGRQAATRLLDSTGSWTREAVEYALSGSDADMVNWIAADRLLAQGQDDRESVLSLTQHATPAVAEAGAQALESTAPNAVRDFLDSGAVEAAAEDNRAAIFSLLSDSPGVAVKAGAEAALSDGSARALHTFLMVKLAEATKEDDQVEVFRLLNEGGPYMKSAAQIVLEGSARMRRAFIVRDKFRVARLDHDHTTHVAAIRAAIAHAAKVASEALEDAALASKAAAEARKAAEEATEWANKAQNYAKDAAASAEEAKNNAAAADRSAAAAAASAKSAQGAAAVARTAARSANYSMTQAVASAKQAVASAAAAQASSTAAREAKLRAGADYLAAADAASEAKAIKIQKKRAEDIANARKAAEAVKKAALDGINPADKPEYDNTGDTKYWGMWPEDIGDIKDWAAATGHWSTVLGGISLGLALASPFTGPFMPIVGGIALGVGVVSWGVQGVSALLSLGFEGGWKSPEFQRALGVFVVGGIFQGKAALFRKFSVAGRTVAEEVGAKVSGAVSDTVTTVVGLLTW</sequence>
<gene>
    <name evidence="3" type="ORF">G3I46_23720</name>
</gene>
<keyword evidence="4" id="KW-1185">Reference proteome</keyword>
<evidence type="ECO:0000313" key="4">
    <source>
        <dbReference type="Proteomes" id="UP000469545"/>
    </source>
</evidence>
<feature type="compositionally biased region" description="Basic and acidic residues" evidence="2">
    <location>
        <begin position="103"/>
        <end position="114"/>
    </location>
</feature>
<feature type="region of interest" description="Disordered" evidence="2">
    <location>
        <begin position="103"/>
        <end position="122"/>
    </location>
</feature>
<dbReference type="Proteomes" id="UP000469545">
    <property type="component" value="Unassembled WGS sequence"/>
</dbReference>
<accession>A0A6N9UT56</accession>
<organism evidence="3 4">
    <name type="scientific">Streptomyces coelicoflavus</name>
    <dbReference type="NCBI Taxonomy" id="285562"/>
    <lineage>
        <taxon>Bacteria</taxon>
        <taxon>Bacillati</taxon>
        <taxon>Actinomycetota</taxon>
        <taxon>Actinomycetes</taxon>
        <taxon>Kitasatosporales</taxon>
        <taxon>Streptomycetaceae</taxon>
        <taxon>Streptomyces</taxon>
    </lineage>
</organism>
<reference evidence="3 4" key="1">
    <citation type="submission" date="2020-01" db="EMBL/GenBank/DDBJ databases">
        <title>Insect and environment-associated Actinomycetes.</title>
        <authorList>
            <person name="Currrie C."/>
            <person name="Chevrette M."/>
            <person name="Carlson C."/>
            <person name="Stubbendieck R."/>
            <person name="Wendt-Pienkowski E."/>
        </authorList>
    </citation>
    <scope>NUCLEOTIDE SEQUENCE [LARGE SCALE GENOMIC DNA]</scope>
    <source>
        <strain evidence="3 4">SID14172</strain>
    </source>
</reference>
<proteinExistence type="predicted"/>
<protein>
    <recommendedName>
        <fullName evidence="5">Chemotaxis protein</fullName>
    </recommendedName>
</protein>
<dbReference type="EMBL" id="JAAGMB010000526">
    <property type="protein sequence ID" value="NEB19473.1"/>
    <property type="molecule type" value="Genomic_DNA"/>
</dbReference>
<dbReference type="PANTHER" id="PTHR23242">
    <property type="entry name" value="TRANSCRIPTION FACTOR HOXA13"/>
    <property type="match status" value="1"/>
</dbReference>
<evidence type="ECO:0000256" key="1">
    <source>
        <dbReference type="SAM" id="Coils"/>
    </source>
</evidence>
<dbReference type="Pfam" id="PF03752">
    <property type="entry name" value="ALF"/>
    <property type="match status" value="3"/>
</dbReference>
<keyword evidence="1" id="KW-0175">Coiled coil</keyword>
<dbReference type="InterPro" id="IPR005506">
    <property type="entry name" value="DUF312_ALF"/>
</dbReference>
<dbReference type="PANTHER" id="PTHR23242:SF9">
    <property type="entry name" value="TRANSCRIPTION FACTOR HOXA13"/>
    <property type="match status" value="1"/>
</dbReference>
<evidence type="ECO:0000313" key="3">
    <source>
        <dbReference type="EMBL" id="NEB19473.1"/>
    </source>
</evidence>
<evidence type="ECO:0008006" key="5">
    <source>
        <dbReference type="Google" id="ProtNLM"/>
    </source>
</evidence>